<evidence type="ECO:0000313" key="10">
    <source>
        <dbReference type="EMBL" id="OLS60475.1"/>
    </source>
</evidence>
<sequence length="384" mass="42112">MIAQDLRPLPKAAMNTEPDAPDPLADAPLLVRFEEVCKTYDERAWVVDNLHLDIRQGEFLSLLGPSGSGKTTTLMMLAGFDAPDRGRILMDGADISRLPAYRRDMGVVFQSYALFPHMSVAQNVAFPLNLRKVGAAETRERVREALALARLEGFEDRQPGQLSGGQQQRVALARALVYRPRMLLMDEPLGALDKALREHMQLELKAIHKQLGITFIYVTHDQDEAMTMSDRVAVFNEGRIAQIAAPQTLYNRPATRFVANFLGETNLLEGRVVNNADGFATLRLDEDGSLHHARCADTRLTVGDSAALAIRPENLRLASGDEPAVAARVIDSIFHGAHCRLRLHMAGGSELSMTYNPGSLGRPAPLPGEAVTLGVPPQLAMILR</sequence>
<dbReference type="InterPro" id="IPR013611">
    <property type="entry name" value="Transp-assoc_OB_typ2"/>
</dbReference>
<dbReference type="InterPro" id="IPR008995">
    <property type="entry name" value="Mo/tungstate-bd_C_term_dom"/>
</dbReference>
<dbReference type="GO" id="GO:0043190">
    <property type="term" value="C:ATP-binding cassette (ABC) transporter complex"/>
    <property type="evidence" value="ECO:0007669"/>
    <property type="project" value="InterPro"/>
</dbReference>
<keyword evidence="1 7" id="KW-0813">Transport</keyword>
<dbReference type="Gene3D" id="3.40.50.300">
    <property type="entry name" value="P-loop containing nucleotide triphosphate hydrolases"/>
    <property type="match status" value="1"/>
</dbReference>
<evidence type="ECO:0000256" key="7">
    <source>
        <dbReference type="RuleBase" id="RU364083"/>
    </source>
</evidence>
<dbReference type="Pfam" id="PF00005">
    <property type="entry name" value="ABC_tran"/>
    <property type="match status" value="1"/>
</dbReference>
<dbReference type="PROSITE" id="PS50893">
    <property type="entry name" value="ABC_TRANSPORTER_2"/>
    <property type="match status" value="1"/>
</dbReference>
<dbReference type="Pfam" id="PF08402">
    <property type="entry name" value="TOBE_2"/>
    <property type="match status" value="1"/>
</dbReference>
<dbReference type="AlphaFoldDB" id="A0A1Q9QZC4"/>
<feature type="domain" description="ABC transporter" evidence="9">
    <location>
        <begin position="31"/>
        <end position="262"/>
    </location>
</feature>
<dbReference type="FunFam" id="3.40.50.300:FF:000133">
    <property type="entry name" value="Spermidine/putrescine import ATP-binding protein PotA"/>
    <property type="match status" value="1"/>
</dbReference>
<dbReference type="SMART" id="SM00382">
    <property type="entry name" value="AAA"/>
    <property type="match status" value="1"/>
</dbReference>
<protein>
    <recommendedName>
        <fullName evidence="7">Spermidine/putrescine import ATP-binding protein PotA</fullName>
        <ecNumber evidence="7">7.6.2.11</ecNumber>
    </recommendedName>
</protein>
<dbReference type="NCBIfam" id="TIGR01187">
    <property type="entry name" value="potA"/>
    <property type="match status" value="1"/>
</dbReference>
<gene>
    <name evidence="10" type="primary">potA_6</name>
    <name evidence="7" type="synonym">potA</name>
    <name evidence="10" type="ORF">PSEMO_48860</name>
</gene>
<name>A0A1Q9QZC4_PSEPU</name>
<dbReference type="InterPro" id="IPR027417">
    <property type="entry name" value="P-loop_NTPase"/>
</dbReference>
<evidence type="ECO:0000256" key="5">
    <source>
        <dbReference type="ARBA" id="ARBA00022967"/>
    </source>
</evidence>
<keyword evidence="3 7" id="KW-0547">Nucleotide-binding</keyword>
<dbReference type="Gene3D" id="2.40.50.100">
    <property type="match status" value="1"/>
</dbReference>
<dbReference type="PROSITE" id="PS00211">
    <property type="entry name" value="ABC_TRANSPORTER_1"/>
    <property type="match status" value="1"/>
</dbReference>
<dbReference type="OrthoDB" id="9802264at2"/>
<dbReference type="SUPFAM" id="SSF52540">
    <property type="entry name" value="P-loop containing nucleoside triphosphate hydrolases"/>
    <property type="match status" value="1"/>
</dbReference>
<proteinExistence type="inferred from homology"/>
<feature type="region of interest" description="Disordered" evidence="8">
    <location>
        <begin position="1"/>
        <end position="20"/>
    </location>
</feature>
<comment type="subunit">
    <text evidence="7">The complex is composed of two ATP-binding proteins (PotA), two transmembrane proteins (PotB and PotC) and a solute-binding protein (PotD).</text>
</comment>
<evidence type="ECO:0000256" key="4">
    <source>
        <dbReference type="ARBA" id="ARBA00022840"/>
    </source>
</evidence>
<keyword evidence="10" id="KW-0378">Hydrolase</keyword>
<keyword evidence="6 7" id="KW-0472">Membrane</keyword>
<evidence type="ECO:0000256" key="6">
    <source>
        <dbReference type="ARBA" id="ARBA00023136"/>
    </source>
</evidence>
<comment type="caution">
    <text evidence="10">The sequence shown here is derived from an EMBL/GenBank/DDBJ whole genome shotgun (WGS) entry which is preliminary data.</text>
</comment>
<keyword evidence="5 7" id="KW-1278">Translocase</keyword>
<dbReference type="Proteomes" id="UP000186736">
    <property type="component" value="Unassembled WGS sequence"/>
</dbReference>
<evidence type="ECO:0000256" key="3">
    <source>
        <dbReference type="ARBA" id="ARBA00022741"/>
    </source>
</evidence>
<evidence type="ECO:0000256" key="2">
    <source>
        <dbReference type="ARBA" id="ARBA00022475"/>
    </source>
</evidence>
<keyword evidence="4 7" id="KW-0067">ATP-binding</keyword>
<comment type="similarity">
    <text evidence="7">Belongs to the ABC transporter superfamily. Spermidine/putrescine importer (TC 3.A.1.11.1) family.</text>
</comment>
<dbReference type="InterPro" id="IPR050093">
    <property type="entry name" value="ABC_SmlMolc_Importer"/>
</dbReference>
<dbReference type="GO" id="GO:0015847">
    <property type="term" value="P:putrescine transport"/>
    <property type="evidence" value="ECO:0007669"/>
    <property type="project" value="UniProtKB-ARBA"/>
</dbReference>
<accession>A0A1Q9QZC4</accession>
<dbReference type="InterPro" id="IPR005893">
    <property type="entry name" value="PotA-like"/>
</dbReference>
<dbReference type="InterPro" id="IPR017871">
    <property type="entry name" value="ABC_transporter-like_CS"/>
</dbReference>
<organism evidence="10 11">
    <name type="scientific">Pseudomonas putida</name>
    <name type="common">Arthrobacter siderocapsulatus</name>
    <dbReference type="NCBI Taxonomy" id="303"/>
    <lineage>
        <taxon>Bacteria</taxon>
        <taxon>Pseudomonadati</taxon>
        <taxon>Pseudomonadota</taxon>
        <taxon>Gammaproteobacteria</taxon>
        <taxon>Pseudomonadales</taxon>
        <taxon>Pseudomonadaceae</taxon>
        <taxon>Pseudomonas</taxon>
    </lineage>
</organism>
<dbReference type="GO" id="GO:0016887">
    <property type="term" value="F:ATP hydrolysis activity"/>
    <property type="evidence" value="ECO:0007669"/>
    <property type="project" value="InterPro"/>
</dbReference>
<dbReference type="EMBL" id="MKZO01000047">
    <property type="protein sequence ID" value="OLS60475.1"/>
    <property type="molecule type" value="Genomic_DNA"/>
</dbReference>
<evidence type="ECO:0000259" key="9">
    <source>
        <dbReference type="PROSITE" id="PS50893"/>
    </source>
</evidence>
<reference evidence="10 11" key="1">
    <citation type="submission" date="2016-10" db="EMBL/GenBank/DDBJ databases">
        <title>Genome Sequence of Pseudomonas putida GM4FR.</title>
        <authorList>
            <person name="Poehlein A."/>
            <person name="Wemheuer F."/>
            <person name="Hollensteiner J."/>
            <person name="Wemheuer B."/>
        </authorList>
    </citation>
    <scope>NUCLEOTIDE SEQUENCE [LARGE SCALE GENOMIC DNA]</scope>
    <source>
        <strain evidence="10 11">GM4FR</strain>
    </source>
</reference>
<evidence type="ECO:0000256" key="1">
    <source>
        <dbReference type="ARBA" id="ARBA00022448"/>
    </source>
</evidence>
<comment type="catalytic activity">
    <reaction evidence="7">
        <text>ATP + H2O + polyamine-[polyamine-binding protein]Side 1 = ADP + phosphate + polyamineSide 2 + [polyamine-binding protein]Side 1.</text>
        <dbReference type="EC" id="7.6.2.11"/>
    </reaction>
</comment>
<dbReference type="GO" id="GO:0005524">
    <property type="term" value="F:ATP binding"/>
    <property type="evidence" value="ECO:0007669"/>
    <property type="project" value="UniProtKB-KW"/>
</dbReference>
<keyword evidence="2 7" id="KW-1003">Cell membrane</keyword>
<dbReference type="PANTHER" id="PTHR42781:SF6">
    <property type="entry name" value="SPERMIDINE_PUTRESCINE IMPORT ATP-BINDING PROTEIN POTA"/>
    <property type="match status" value="1"/>
</dbReference>
<evidence type="ECO:0000256" key="8">
    <source>
        <dbReference type="SAM" id="MobiDB-lite"/>
    </source>
</evidence>
<dbReference type="GO" id="GO:0015417">
    <property type="term" value="F:ABC-type polyamine transporter activity"/>
    <property type="evidence" value="ECO:0007669"/>
    <property type="project" value="UniProtKB-EC"/>
</dbReference>
<dbReference type="InterPro" id="IPR003593">
    <property type="entry name" value="AAA+_ATPase"/>
</dbReference>
<comment type="function">
    <text evidence="7">Part of the ABC transporter complex PotABCD involved in spermidine/putrescine import. Responsible for energy coupling to the transport system.</text>
</comment>
<dbReference type="EC" id="7.6.2.11" evidence="7"/>
<evidence type="ECO:0000313" key="11">
    <source>
        <dbReference type="Proteomes" id="UP000186736"/>
    </source>
</evidence>
<dbReference type="PANTHER" id="PTHR42781">
    <property type="entry name" value="SPERMIDINE/PUTRESCINE IMPORT ATP-BINDING PROTEIN POTA"/>
    <property type="match status" value="1"/>
</dbReference>
<dbReference type="SUPFAM" id="SSF50331">
    <property type="entry name" value="MOP-like"/>
    <property type="match status" value="1"/>
</dbReference>
<dbReference type="InterPro" id="IPR003439">
    <property type="entry name" value="ABC_transporter-like_ATP-bd"/>
</dbReference>